<evidence type="ECO:0000256" key="3">
    <source>
        <dbReference type="ARBA" id="ARBA00008507"/>
    </source>
</evidence>
<dbReference type="InterPro" id="IPR049942">
    <property type="entry name" value="DML1/Misato"/>
</dbReference>
<reference evidence="9 10" key="1">
    <citation type="submission" date="2015-01" db="EMBL/GenBank/DDBJ databases">
        <title>The Genome Sequence of Rhinocladiella mackenzie CBS 650.93.</title>
        <authorList>
            <consortium name="The Broad Institute Genomics Platform"/>
            <person name="Cuomo C."/>
            <person name="de Hoog S."/>
            <person name="Gorbushina A."/>
            <person name="Stielow B."/>
            <person name="Teixiera M."/>
            <person name="Abouelleil A."/>
            <person name="Chapman S.B."/>
            <person name="Priest M."/>
            <person name="Young S.K."/>
            <person name="Wortman J."/>
            <person name="Nusbaum C."/>
            <person name="Birren B."/>
        </authorList>
    </citation>
    <scope>NUCLEOTIDE SEQUENCE [LARGE SCALE GENOMIC DNA]</scope>
    <source>
        <strain evidence="9 10">CBS 650.93</strain>
    </source>
</reference>
<dbReference type="Pfam" id="PF14881">
    <property type="entry name" value="Tubulin_3"/>
    <property type="match status" value="1"/>
</dbReference>
<comment type="similarity">
    <text evidence="3">Belongs to the misato family.</text>
</comment>
<evidence type="ECO:0000259" key="7">
    <source>
        <dbReference type="Pfam" id="PF10644"/>
    </source>
</evidence>
<comment type="subcellular location">
    <subcellularLocation>
        <location evidence="2">Mitochondrion</location>
    </subcellularLocation>
</comment>
<dbReference type="GO" id="GO:0007005">
    <property type="term" value="P:mitochondrion organization"/>
    <property type="evidence" value="ECO:0007669"/>
    <property type="project" value="InterPro"/>
</dbReference>
<dbReference type="AlphaFoldDB" id="A0A0D2H5I8"/>
<accession>A0A0D2H5I8</accession>
<evidence type="ECO:0000256" key="6">
    <source>
        <dbReference type="ARBA" id="ARBA00023128"/>
    </source>
</evidence>
<feature type="domain" description="DML1/Misato tubulin" evidence="8">
    <location>
        <begin position="120"/>
        <end position="303"/>
    </location>
</feature>
<gene>
    <name evidence="9" type="ORF">Z518_03650</name>
</gene>
<keyword evidence="6" id="KW-0496">Mitochondrion</keyword>
<dbReference type="InterPro" id="IPR029209">
    <property type="entry name" value="DML1/Misato_tubulin"/>
</dbReference>
<dbReference type="GeneID" id="25291721"/>
<evidence type="ECO:0000256" key="1">
    <source>
        <dbReference type="ARBA" id="ARBA00003757"/>
    </source>
</evidence>
<dbReference type="PANTHER" id="PTHR13391:SF0">
    <property type="entry name" value="PROTEIN MISATO HOMOLOG 1"/>
    <property type="match status" value="1"/>
</dbReference>
<dbReference type="STRING" id="1442369.A0A0D2H5I8"/>
<dbReference type="VEuPathDB" id="FungiDB:Z518_03650"/>
<dbReference type="PANTHER" id="PTHR13391">
    <property type="entry name" value="MITOCHONDRIAL DISTRIBUTION REGULATOR MISATO"/>
    <property type="match status" value="1"/>
</dbReference>
<dbReference type="InterPro" id="IPR036525">
    <property type="entry name" value="Tubulin/FtsZ_GTPase_sf"/>
</dbReference>
<proteinExistence type="inferred from homology"/>
<feature type="domain" description="Misato Segment II tubulin-like" evidence="7">
    <location>
        <begin position="2"/>
        <end position="114"/>
    </location>
</feature>
<dbReference type="HOGENOM" id="CLU_022511_2_0_1"/>
<evidence type="ECO:0000256" key="2">
    <source>
        <dbReference type="ARBA" id="ARBA00004173"/>
    </source>
</evidence>
<evidence type="ECO:0000259" key="8">
    <source>
        <dbReference type="Pfam" id="PF14881"/>
    </source>
</evidence>
<dbReference type="SUPFAM" id="SSF52490">
    <property type="entry name" value="Tubulin nucleotide-binding domain-like"/>
    <property type="match status" value="1"/>
</dbReference>
<evidence type="ECO:0000256" key="5">
    <source>
        <dbReference type="ARBA" id="ARBA00022030"/>
    </source>
</evidence>
<sequence length="520" mass="59536">MHEIVTVQLGQRSNYLATHFWNTQESYFTYSEQEESIIDHDVHFRPGIGADGSETFTPRTIIYDLKGGFGTLRKFNALYHLQDDSAPPRGLWDGTTTTQQERVIEPSEYQRNLDLGLPTAQLQASDVRYWSDFNRVFYHPRSIIQLNEYELNSQLMPFENWYAGEDLFQILDQQFDLLDRDIRPFVEECDQMQGFQFFSGTDDAWGSFAAKYLENMRDEYGKTSIWVWGIEDCSTVVRQKQLVRACNTARSLRSIGQQSSVYTRLAAPPPTLPRYVNLQNGSDWMTTALLCAGLESSTLPTRLRAEAPKRASLSLLEDTLNTNGNQNLFELRASMTNIISNANGQLESGTVNQANGRELPRENDVSMSEPEPSQLDLDYYPSSTDNLGARSVHVFAQVECERDRLQSSPPSLTLTPEERLRRRLNEESVVEIFQTGLQFPLLDTFPDRLFSISRRDQGLDISAALVCNSKMKDRVFDLRNTTYRTMQLDERENLYNDLTQMAQNYGFGWESGSDIGDDDE</sequence>
<keyword evidence="10" id="KW-1185">Reference proteome</keyword>
<dbReference type="Gene3D" id="3.40.50.1440">
    <property type="entry name" value="Tubulin/FtsZ, GTPase domain"/>
    <property type="match status" value="1"/>
</dbReference>
<dbReference type="GO" id="GO:0005739">
    <property type="term" value="C:mitochondrion"/>
    <property type="evidence" value="ECO:0007669"/>
    <property type="project" value="UniProtKB-SubCell"/>
</dbReference>
<dbReference type="Pfam" id="PF10644">
    <property type="entry name" value="Misat_Tub_SegII"/>
    <property type="match status" value="1"/>
</dbReference>
<dbReference type="CDD" id="cd06060">
    <property type="entry name" value="misato"/>
    <property type="match status" value="1"/>
</dbReference>
<protein>
    <recommendedName>
        <fullName evidence="4">Protein DML1</fullName>
    </recommendedName>
    <alternativeName>
        <fullName evidence="5">Protein dml1</fullName>
    </alternativeName>
</protein>
<dbReference type="EMBL" id="KN847477">
    <property type="protein sequence ID" value="KIX05678.1"/>
    <property type="molecule type" value="Genomic_DNA"/>
</dbReference>
<name>A0A0D2H5I8_9EURO</name>
<evidence type="ECO:0000256" key="4">
    <source>
        <dbReference type="ARBA" id="ARBA00014097"/>
    </source>
</evidence>
<dbReference type="RefSeq" id="XP_013272814.1">
    <property type="nucleotide sequence ID" value="XM_013417360.1"/>
</dbReference>
<evidence type="ECO:0000313" key="10">
    <source>
        <dbReference type="Proteomes" id="UP000053617"/>
    </source>
</evidence>
<comment type="function">
    <text evidence="1">Involved in the partitioning of the mitochondrial organelle and mitochondrial DNA (mtDNA) inheritance.</text>
</comment>
<dbReference type="InterPro" id="IPR019605">
    <property type="entry name" value="Misato_II_tubulin-like"/>
</dbReference>
<evidence type="ECO:0000313" key="9">
    <source>
        <dbReference type="EMBL" id="KIX05678.1"/>
    </source>
</evidence>
<organism evidence="9 10">
    <name type="scientific">Rhinocladiella mackenziei CBS 650.93</name>
    <dbReference type="NCBI Taxonomy" id="1442369"/>
    <lineage>
        <taxon>Eukaryota</taxon>
        <taxon>Fungi</taxon>
        <taxon>Dikarya</taxon>
        <taxon>Ascomycota</taxon>
        <taxon>Pezizomycotina</taxon>
        <taxon>Eurotiomycetes</taxon>
        <taxon>Chaetothyriomycetidae</taxon>
        <taxon>Chaetothyriales</taxon>
        <taxon>Herpotrichiellaceae</taxon>
        <taxon>Rhinocladiella</taxon>
    </lineage>
</organism>
<dbReference type="Proteomes" id="UP000053617">
    <property type="component" value="Unassembled WGS sequence"/>
</dbReference>
<dbReference type="OrthoDB" id="271881at2759"/>